<dbReference type="PANTHER" id="PTHR15286">
    <property type="entry name" value="RAS-ASSOCIATING DOMAIN CONTAINING PROTEIN"/>
    <property type="match status" value="1"/>
</dbReference>
<dbReference type="AlphaFoldDB" id="A0A9Q0DT53"/>
<feature type="compositionally biased region" description="Polar residues" evidence="1">
    <location>
        <begin position="204"/>
        <end position="215"/>
    </location>
</feature>
<dbReference type="SUPFAM" id="SSF54236">
    <property type="entry name" value="Ubiquitin-like"/>
    <property type="match status" value="1"/>
</dbReference>
<dbReference type="InterPro" id="IPR033593">
    <property type="entry name" value="N-RASSF"/>
</dbReference>
<dbReference type="PROSITE" id="PS50200">
    <property type="entry name" value="RA"/>
    <property type="match status" value="1"/>
</dbReference>
<reference evidence="3" key="1">
    <citation type="submission" date="2022-07" db="EMBL/GenBank/DDBJ databases">
        <title>Chromosome-level genome of Muraenolepis orangiensis.</title>
        <authorList>
            <person name="Kim J."/>
        </authorList>
    </citation>
    <scope>NUCLEOTIDE SEQUENCE</scope>
    <source>
        <strain evidence="3">KU_S4_2022</strain>
        <tissue evidence="3">Muscle</tissue>
    </source>
</reference>
<gene>
    <name evidence="3" type="ORF">NHX12_006250</name>
</gene>
<dbReference type="GO" id="GO:0007165">
    <property type="term" value="P:signal transduction"/>
    <property type="evidence" value="ECO:0007669"/>
    <property type="project" value="InterPro"/>
</dbReference>
<dbReference type="Pfam" id="PF00788">
    <property type="entry name" value="RA"/>
    <property type="match status" value="1"/>
</dbReference>
<organism evidence="3 4">
    <name type="scientific">Muraenolepis orangiensis</name>
    <name type="common">Patagonian moray cod</name>
    <dbReference type="NCBI Taxonomy" id="630683"/>
    <lineage>
        <taxon>Eukaryota</taxon>
        <taxon>Metazoa</taxon>
        <taxon>Chordata</taxon>
        <taxon>Craniata</taxon>
        <taxon>Vertebrata</taxon>
        <taxon>Euteleostomi</taxon>
        <taxon>Actinopterygii</taxon>
        <taxon>Neopterygii</taxon>
        <taxon>Teleostei</taxon>
        <taxon>Neoteleostei</taxon>
        <taxon>Acanthomorphata</taxon>
        <taxon>Zeiogadaria</taxon>
        <taxon>Gadariae</taxon>
        <taxon>Gadiformes</taxon>
        <taxon>Muraenolepidoidei</taxon>
        <taxon>Muraenolepididae</taxon>
        <taxon>Muraenolepis</taxon>
    </lineage>
</organism>
<dbReference type="EMBL" id="JANIIK010000112">
    <property type="protein sequence ID" value="KAJ3593917.1"/>
    <property type="molecule type" value="Genomic_DNA"/>
</dbReference>
<feature type="region of interest" description="Disordered" evidence="1">
    <location>
        <begin position="195"/>
        <end position="219"/>
    </location>
</feature>
<name>A0A9Q0DT53_9TELE</name>
<proteinExistence type="predicted"/>
<protein>
    <recommendedName>
        <fullName evidence="2">Ras-associating domain-containing protein</fullName>
    </recommendedName>
</protein>
<dbReference type="SMART" id="SM00314">
    <property type="entry name" value="RA"/>
    <property type="match status" value="1"/>
</dbReference>
<comment type="caution">
    <text evidence="3">The sequence shown here is derived from an EMBL/GenBank/DDBJ whole genome shotgun (WGS) entry which is preliminary data.</text>
</comment>
<keyword evidence="4" id="KW-1185">Reference proteome</keyword>
<dbReference type="InterPro" id="IPR000159">
    <property type="entry name" value="RA_dom"/>
</dbReference>
<sequence length="405" mass="45411">MELKVWVDGVVRVVCGLSNTTSCQDVVIALAQAIGQTGCYILILKLRGTERHLDATDCPLQAVAQLGQQATEVQFVLRRTGRVLSNGPNGSKMEKQPLLPRHPEPANLGHSHPQKALSFHLGPSTFPRRKKRSKDYSASPRDSPEPPRASPVPFQEPLDPVKAHRPHGSKEEAFRQILKQQERLNDLETQLQALEFEPWESERSSSPTADPTSSLAEDLDGLEMRARQNKAELMHAEYWEEQLQVELDLEQDMHGRLDTIYSSVDDHSDRLQELQARSARLGQDLQLKKSSQAAPRQPGDPSLDSLKRELQSRLQQGNELSASLMEKEKELRGVKAMLEDKYQLIEECNKDLRQCNLQQFIQQAGVISGPPFTDYPQLDQPYPSAKYLSNAGIQDDDLGDAVSVC</sequence>
<dbReference type="OrthoDB" id="10051571at2759"/>
<feature type="domain" description="Ras-associating" evidence="2">
    <location>
        <begin position="1"/>
        <end position="82"/>
    </location>
</feature>
<evidence type="ECO:0000256" key="1">
    <source>
        <dbReference type="SAM" id="MobiDB-lite"/>
    </source>
</evidence>
<dbReference type="PANTHER" id="PTHR15286:SF11">
    <property type="entry name" value="RAS ASSOCIATION DOMAIN-CONTAINING PROTEIN 7"/>
    <property type="match status" value="1"/>
</dbReference>
<evidence type="ECO:0000313" key="4">
    <source>
        <dbReference type="Proteomes" id="UP001148018"/>
    </source>
</evidence>
<accession>A0A9Q0DT53</accession>
<evidence type="ECO:0000259" key="2">
    <source>
        <dbReference type="PROSITE" id="PS50200"/>
    </source>
</evidence>
<feature type="region of interest" description="Disordered" evidence="1">
    <location>
        <begin position="284"/>
        <end position="304"/>
    </location>
</feature>
<dbReference type="Gene3D" id="3.10.20.90">
    <property type="entry name" value="Phosphatidylinositol 3-kinase Catalytic Subunit, Chain A, domain 1"/>
    <property type="match status" value="1"/>
</dbReference>
<dbReference type="InterPro" id="IPR029071">
    <property type="entry name" value="Ubiquitin-like_domsf"/>
</dbReference>
<dbReference type="Proteomes" id="UP001148018">
    <property type="component" value="Unassembled WGS sequence"/>
</dbReference>
<feature type="region of interest" description="Disordered" evidence="1">
    <location>
        <begin position="83"/>
        <end position="169"/>
    </location>
</feature>
<evidence type="ECO:0000313" key="3">
    <source>
        <dbReference type="EMBL" id="KAJ3593917.1"/>
    </source>
</evidence>